<dbReference type="PANTHER" id="PTHR14145">
    <property type="entry name" value="26S PROTESOME SUBUNIT 6"/>
    <property type="match status" value="1"/>
</dbReference>
<gene>
    <name evidence="3" type="ORF">TGFOU_238180</name>
</gene>
<dbReference type="GO" id="GO:0000502">
    <property type="term" value="C:proteasome complex"/>
    <property type="evidence" value="ECO:0007669"/>
    <property type="project" value="UniProtKB-KW"/>
</dbReference>
<dbReference type="GO" id="GO:0043161">
    <property type="term" value="P:proteasome-mediated ubiquitin-dependent protein catabolic process"/>
    <property type="evidence" value="ECO:0007669"/>
    <property type="project" value="TreeGrafter"/>
</dbReference>
<name>A0A086JPI5_TOXGO</name>
<dbReference type="PROSITE" id="PS50250">
    <property type="entry name" value="PCI"/>
    <property type="match status" value="1"/>
</dbReference>
<feature type="domain" description="PCI" evidence="2">
    <location>
        <begin position="266"/>
        <end position="432"/>
    </location>
</feature>
<protein>
    <submittedName>
        <fullName evidence="3">Putative 26s proteasome regulatory complex subunit</fullName>
    </submittedName>
</protein>
<evidence type="ECO:0000313" key="4">
    <source>
        <dbReference type="Proteomes" id="UP000028838"/>
    </source>
</evidence>
<dbReference type="OrthoDB" id="1452at2759"/>
<dbReference type="PANTHER" id="PTHR14145:SF1">
    <property type="entry name" value="26S PROTEASOME NON-ATPASE REGULATORY SUBUNIT 6"/>
    <property type="match status" value="1"/>
</dbReference>
<dbReference type="InterPro" id="IPR045135">
    <property type="entry name" value="Rpn7_N"/>
</dbReference>
<dbReference type="SMART" id="SM00088">
    <property type="entry name" value="PINT"/>
    <property type="match status" value="1"/>
</dbReference>
<dbReference type="Gene3D" id="1.25.40.570">
    <property type="match status" value="1"/>
</dbReference>
<dbReference type="FunFam" id="1.25.40.570:FF:000005">
    <property type="entry name" value="26S proteasome regulatory subunit N7"/>
    <property type="match status" value="1"/>
</dbReference>
<evidence type="ECO:0000313" key="3">
    <source>
        <dbReference type="EMBL" id="KFG34053.1"/>
    </source>
</evidence>
<comment type="caution">
    <text evidence="3">The sequence shown here is derived from an EMBL/GenBank/DDBJ whole genome shotgun (WGS) entry which is preliminary data.</text>
</comment>
<evidence type="ECO:0000256" key="1">
    <source>
        <dbReference type="ARBA" id="ARBA00022942"/>
    </source>
</evidence>
<dbReference type="InterPro" id="IPR000717">
    <property type="entry name" value="PCI_dom"/>
</dbReference>
<dbReference type="InterPro" id="IPR049549">
    <property type="entry name" value="RPN7_PSMD6_C"/>
</dbReference>
<organism evidence="3 4">
    <name type="scientific">Toxoplasma gondii FOU</name>
    <dbReference type="NCBI Taxonomy" id="943167"/>
    <lineage>
        <taxon>Eukaryota</taxon>
        <taxon>Sar</taxon>
        <taxon>Alveolata</taxon>
        <taxon>Apicomplexa</taxon>
        <taxon>Conoidasida</taxon>
        <taxon>Coccidia</taxon>
        <taxon>Eucoccidiorida</taxon>
        <taxon>Eimeriorina</taxon>
        <taxon>Sarcocystidae</taxon>
        <taxon>Toxoplasma</taxon>
    </lineage>
</organism>
<dbReference type="SUPFAM" id="SSF48452">
    <property type="entry name" value="TPR-like"/>
    <property type="match status" value="1"/>
</dbReference>
<dbReference type="InterPro" id="IPR011990">
    <property type="entry name" value="TPR-like_helical_dom_sf"/>
</dbReference>
<keyword evidence="1 3" id="KW-0647">Proteasome</keyword>
<dbReference type="SUPFAM" id="SSF46785">
    <property type="entry name" value="Winged helix' DNA-binding domain"/>
    <property type="match status" value="1"/>
</dbReference>
<evidence type="ECO:0000259" key="2">
    <source>
        <dbReference type="PROSITE" id="PS50250"/>
    </source>
</evidence>
<dbReference type="EMBL" id="AEYH02002848">
    <property type="protein sequence ID" value="KFG34053.1"/>
    <property type="molecule type" value="Genomic_DNA"/>
</dbReference>
<dbReference type="InterPro" id="IPR036390">
    <property type="entry name" value="WH_DNA-bd_sf"/>
</dbReference>
<dbReference type="Pfam" id="PF10602">
    <property type="entry name" value="RPN7"/>
    <property type="match status" value="1"/>
</dbReference>
<accession>A0A086JPI5</accession>
<dbReference type="VEuPathDB" id="ToxoDB:TGFOU_238180"/>
<dbReference type="AlphaFoldDB" id="A0A086JPI5"/>
<dbReference type="Proteomes" id="UP000028838">
    <property type="component" value="Unassembled WGS sequence"/>
</dbReference>
<proteinExistence type="predicted"/>
<dbReference type="Pfam" id="PF21154">
    <property type="entry name" value="RPN7_PSMD6_C"/>
    <property type="match status" value="1"/>
</dbReference>
<dbReference type="InterPro" id="IPR019585">
    <property type="entry name" value="Rpn7/CSN1"/>
</dbReference>
<sequence length="460" mass="53123">MYFRVSPLSALCAEFMWGLDSSFSPVFFLCDSSSSDCTSCFALLSVFLFCADLLFISRFYRCRRSFLAFFYFRSITAEMAVAQETIPICEVAQLLHQLRLSEETEPHAESKERLLELIKKHDMLPLYRQVCEEFRWPADQVLVQSMEEKHKEELAAIDMRLEEAKEKYGDVEVREALLTRANFYCRIGDLKQAVKAYDVAYQKTVGAGGKIDITLSLIRLGFVFSDKELVKKYLARAEEELEKGGDWERRNKMKVYKGLHLLTCRQFKEAAQLFLGVLATFPTCSLFSFEKFIFYATLLALLTEDRSVLREQLLTAPPVLEGADEELKSFLRGFFYGRYRDFMSLLCPIARRVKCDLYLGRHYLYFIRAIRLRAYSQFLEPYKSVTIENMATAFGVSPSFIEAEVSGFIASGKLSCRIDRVNAVVESNRPDERSRSYLRILKQGDLLLNRIQKLSRVIAT</sequence>
<dbReference type="Pfam" id="PF01399">
    <property type="entry name" value="PCI"/>
    <property type="match status" value="1"/>
</dbReference>
<reference evidence="3 4" key="1">
    <citation type="submission" date="2014-07" db="EMBL/GenBank/DDBJ databases">
        <authorList>
            <person name="Sibley D."/>
            <person name="Venepally P."/>
            <person name="Karamycheva S."/>
            <person name="Hadjithomas M."/>
            <person name="Khan A."/>
            <person name="Brunk B."/>
            <person name="Roos D."/>
            <person name="Caler E."/>
            <person name="Lorenzi H."/>
        </authorList>
    </citation>
    <scope>NUCLEOTIDE SEQUENCE [LARGE SCALE GENOMIC DNA]</scope>
    <source>
        <strain evidence="3 4">FOU</strain>
    </source>
</reference>